<dbReference type="SUPFAM" id="SSF56672">
    <property type="entry name" value="DNA/RNA polymerases"/>
    <property type="match status" value="1"/>
</dbReference>
<dbReference type="CDD" id="cd05784">
    <property type="entry name" value="DNA_polB_II_exo"/>
    <property type="match status" value="1"/>
</dbReference>
<evidence type="ECO:0000259" key="9">
    <source>
        <dbReference type="Pfam" id="PF03104"/>
    </source>
</evidence>
<dbReference type="Pfam" id="PF00136">
    <property type="entry name" value="DNA_pol_B"/>
    <property type="match status" value="1"/>
</dbReference>
<dbReference type="EMBL" id="QYSE01000003">
    <property type="protein sequence ID" value="RJF34313.1"/>
    <property type="molecule type" value="Genomic_DNA"/>
</dbReference>
<dbReference type="PANTHER" id="PTHR10322:SF23">
    <property type="entry name" value="DNA POLYMERASE DELTA CATALYTIC SUBUNIT"/>
    <property type="match status" value="1"/>
</dbReference>
<dbReference type="PROSITE" id="PS00116">
    <property type="entry name" value="DNA_POLYMERASE_B"/>
    <property type="match status" value="1"/>
</dbReference>
<dbReference type="GO" id="GO:0045004">
    <property type="term" value="P:DNA replication proofreading"/>
    <property type="evidence" value="ECO:0007669"/>
    <property type="project" value="TreeGrafter"/>
</dbReference>
<keyword evidence="3 7" id="KW-0548">Nucleotidyltransferase</keyword>
<dbReference type="AlphaFoldDB" id="A0A3A3EI67"/>
<dbReference type="Pfam" id="PF03104">
    <property type="entry name" value="DNA_pol_B_exo1"/>
    <property type="match status" value="1"/>
</dbReference>
<dbReference type="PRINTS" id="PR00106">
    <property type="entry name" value="DNAPOLB"/>
</dbReference>
<evidence type="ECO:0000313" key="10">
    <source>
        <dbReference type="EMBL" id="RJF34313.1"/>
    </source>
</evidence>
<keyword evidence="4 7" id="KW-0239">DNA-directed DNA polymerase</keyword>
<feature type="domain" description="DNA-directed DNA polymerase family B exonuclease" evidence="9">
    <location>
        <begin position="106"/>
        <end position="297"/>
    </location>
</feature>
<dbReference type="Gene3D" id="2.40.50.590">
    <property type="match status" value="1"/>
</dbReference>
<dbReference type="InterPro" id="IPR006133">
    <property type="entry name" value="DNA-dir_DNA_pol_B_exonuc"/>
</dbReference>
<dbReference type="InterPro" id="IPR006172">
    <property type="entry name" value="DNA-dir_DNA_pol_B"/>
</dbReference>
<dbReference type="GO" id="GO:0000166">
    <property type="term" value="F:nucleotide binding"/>
    <property type="evidence" value="ECO:0007669"/>
    <property type="project" value="InterPro"/>
</dbReference>
<dbReference type="CDD" id="cd05537">
    <property type="entry name" value="POLBc_Pol_II"/>
    <property type="match status" value="1"/>
</dbReference>
<name>A0A3A3EI67_9GAMM</name>
<organism evidence="10 11">
    <name type="scientific">Pseudoalteromonas gelatinilytica</name>
    <dbReference type="NCBI Taxonomy" id="1703256"/>
    <lineage>
        <taxon>Bacteria</taxon>
        <taxon>Pseudomonadati</taxon>
        <taxon>Pseudomonadota</taxon>
        <taxon>Gammaproteobacteria</taxon>
        <taxon>Alteromonadales</taxon>
        <taxon>Pseudoalteromonadaceae</taxon>
        <taxon>Pseudoalteromonas</taxon>
    </lineage>
</organism>
<dbReference type="Proteomes" id="UP000265938">
    <property type="component" value="Unassembled WGS sequence"/>
</dbReference>
<dbReference type="InterPro" id="IPR023211">
    <property type="entry name" value="DNA_pol_palm_dom_sf"/>
</dbReference>
<evidence type="ECO:0000256" key="5">
    <source>
        <dbReference type="ARBA" id="ARBA00023125"/>
    </source>
</evidence>
<dbReference type="NCBIfam" id="NF004421">
    <property type="entry name" value="PRK05762.1-2"/>
    <property type="match status" value="1"/>
</dbReference>
<keyword evidence="2 7" id="KW-0808">Transferase</keyword>
<comment type="caution">
    <text evidence="10">The sequence shown here is derived from an EMBL/GenBank/DDBJ whole genome shotgun (WGS) entry which is preliminary data.</text>
</comment>
<sequence>MVTDTGFILSKEAFDSSSGVSFVFWLWCEHGPLKVQVEHQEVVFFISENQVSAATRLLKSQNIHVRFADAKLRNFQNQSVICCYFKSLKDYYRAIKILKSSRILLFEDDVRPIDRFLMERFIKGSVWVKGEVQTRHGYRLLTNAKLKPNNEFRPYFKHISIDIECNGEGVLFSIGLVGDGIDKVLMIGRPEPTPDLDYQINWCEDEIDLLSQFETEIQRIDPDVLIGWNVIEFDFRVLHARAEALGLSLKLGRNKEKLRVREGNITRITIPGRVVVDGIDTLKNATYHYDSFSLANVASIELGEEKLISTDNRLEEIIRQFNEDKLSLANYNRQDCILVLQIFEKLKLLDFAVVRSQLTGLELERMGGSVAAFTNLYLPLLHRSGYVAPNLGDHGLSFDSPGGYVMSSQPGLYKNILVLDYKSLYPSIMRTFCIDPLGLIEGLKKPQSAIEGFNQALFSRTEHHLPELIRELAATRQIAKDDNNPMLSQAIKIIMNSLYGVLGSKGCRFYDPRLSSSITLRGHEIMQTTKKWIEEWGYEVIYGDTDSTFVKLDDDLNSLNCNEIGTKLAEKINKRWQLVLQQDYKIDSFLEIEYETHYSPFFMPTIRGKTMGSKKRYVGKVEKNGTSELVFKGMETVRSDWTELAHKFQTELFEILFGENYSQELIIQTFDKYVKKLYAGEFDAMLVYRKRLGQHLTDYQKNIPPHVKAAKQHLADNPHLTFQRGQIIEYVYTATGAEYYNGQHNYDYGIYVNKQLLPIAEMIVVNLGTKVAPLSDRQIQLF</sequence>
<proteinExistence type="inferred from homology"/>
<dbReference type="InterPro" id="IPR012337">
    <property type="entry name" value="RNaseH-like_sf"/>
</dbReference>
<dbReference type="PANTHER" id="PTHR10322">
    <property type="entry name" value="DNA POLYMERASE CATALYTIC SUBUNIT"/>
    <property type="match status" value="1"/>
</dbReference>
<dbReference type="Gene3D" id="3.90.1600.10">
    <property type="entry name" value="Palm domain of DNA polymerase"/>
    <property type="match status" value="2"/>
</dbReference>
<dbReference type="FunFam" id="3.90.1600.10:FF:000030">
    <property type="entry name" value="DNA polymerase II"/>
    <property type="match status" value="1"/>
</dbReference>
<feature type="domain" description="DNA-directed DNA polymerase family B multifunctional" evidence="8">
    <location>
        <begin position="377"/>
        <end position="759"/>
    </location>
</feature>
<evidence type="ECO:0000256" key="3">
    <source>
        <dbReference type="ARBA" id="ARBA00022695"/>
    </source>
</evidence>
<evidence type="ECO:0000256" key="1">
    <source>
        <dbReference type="ARBA" id="ARBA00005755"/>
    </source>
</evidence>
<dbReference type="GO" id="GO:0009432">
    <property type="term" value="P:SOS response"/>
    <property type="evidence" value="ECO:0007669"/>
    <property type="project" value="TreeGrafter"/>
</dbReference>
<dbReference type="GO" id="GO:0008296">
    <property type="term" value="F:3'-5'-DNA exonuclease activity"/>
    <property type="evidence" value="ECO:0007669"/>
    <property type="project" value="TreeGrafter"/>
</dbReference>
<dbReference type="Gene3D" id="3.30.420.10">
    <property type="entry name" value="Ribonuclease H-like superfamily/Ribonuclease H"/>
    <property type="match status" value="1"/>
</dbReference>
<dbReference type="Gene3D" id="1.10.132.60">
    <property type="entry name" value="DNA polymerase family B, C-terminal domain"/>
    <property type="match status" value="1"/>
</dbReference>
<dbReference type="InterPro" id="IPR017964">
    <property type="entry name" value="DNA-dir_DNA_pol_B_CS"/>
</dbReference>
<dbReference type="GO" id="GO:0003887">
    <property type="term" value="F:DNA-directed DNA polymerase activity"/>
    <property type="evidence" value="ECO:0007669"/>
    <property type="project" value="UniProtKB-KW"/>
</dbReference>
<evidence type="ECO:0000256" key="2">
    <source>
        <dbReference type="ARBA" id="ARBA00022679"/>
    </source>
</evidence>
<dbReference type="InterPro" id="IPR006134">
    <property type="entry name" value="DNA-dir_DNA_pol_B_multi_dom"/>
</dbReference>
<dbReference type="InterPro" id="IPR036397">
    <property type="entry name" value="RNaseH_sf"/>
</dbReference>
<comment type="similarity">
    <text evidence="1 7">Belongs to the DNA polymerase type-B family.</text>
</comment>
<keyword evidence="7" id="KW-0235">DNA replication</keyword>
<dbReference type="InterPro" id="IPR043502">
    <property type="entry name" value="DNA/RNA_pol_sf"/>
</dbReference>
<evidence type="ECO:0000256" key="7">
    <source>
        <dbReference type="RuleBase" id="RU000442"/>
    </source>
</evidence>
<dbReference type="InterPro" id="IPR042087">
    <property type="entry name" value="DNA_pol_B_thumb"/>
</dbReference>
<accession>A0A3A3EI67</accession>
<gene>
    <name evidence="10" type="ORF">D4741_13005</name>
</gene>
<reference evidence="10 11" key="1">
    <citation type="submission" date="2018-09" db="EMBL/GenBank/DDBJ databases">
        <title>Identification of marine bacteria producing industrial enzymes.</title>
        <authorList>
            <person name="Cheng T.H."/>
            <person name="Saidin J."/>
            <person name="Muhd D.D."/>
            <person name="Isa M.N.M."/>
            <person name="Bakar M.F.A."/>
            <person name="Ismail N."/>
        </authorList>
    </citation>
    <scope>NUCLEOTIDE SEQUENCE [LARGE SCALE GENOMIC DNA]</scope>
    <source>
        <strain evidence="10 11">MNAD 1.6</strain>
    </source>
</reference>
<dbReference type="RefSeq" id="WP_119853312.1">
    <property type="nucleotide sequence ID" value="NZ_QYSE01000003.1"/>
</dbReference>
<evidence type="ECO:0000256" key="4">
    <source>
        <dbReference type="ARBA" id="ARBA00022932"/>
    </source>
</evidence>
<dbReference type="SUPFAM" id="SSF53098">
    <property type="entry name" value="Ribonuclease H-like"/>
    <property type="match status" value="1"/>
</dbReference>
<keyword evidence="5 7" id="KW-0238">DNA-binding</keyword>
<protein>
    <recommendedName>
        <fullName evidence="7">DNA polymerase</fullName>
        <ecNumber evidence="7">2.7.7.7</ecNumber>
    </recommendedName>
</protein>
<dbReference type="InterPro" id="IPR050240">
    <property type="entry name" value="DNA_pol_type-B"/>
</dbReference>
<evidence type="ECO:0000313" key="11">
    <source>
        <dbReference type="Proteomes" id="UP000265938"/>
    </source>
</evidence>
<comment type="catalytic activity">
    <reaction evidence="6 7">
        <text>DNA(n) + a 2'-deoxyribonucleoside 5'-triphosphate = DNA(n+1) + diphosphate</text>
        <dbReference type="Rhea" id="RHEA:22508"/>
        <dbReference type="Rhea" id="RHEA-COMP:17339"/>
        <dbReference type="Rhea" id="RHEA-COMP:17340"/>
        <dbReference type="ChEBI" id="CHEBI:33019"/>
        <dbReference type="ChEBI" id="CHEBI:61560"/>
        <dbReference type="ChEBI" id="CHEBI:173112"/>
        <dbReference type="EC" id="2.7.7.7"/>
    </reaction>
</comment>
<dbReference type="EC" id="2.7.7.7" evidence="7"/>
<evidence type="ECO:0000259" key="8">
    <source>
        <dbReference type="Pfam" id="PF00136"/>
    </source>
</evidence>
<dbReference type="GO" id="GO:0003677">
    <property type="term" value="F:DNA binding"/>
    <property type="evidence" value="ECO:0007669"/>
    <property type="project" value="UniProtKB-KW"/>
</dbReference>
<dbReference type="SMART" id="SM00486">
    <property type="entry name" value="POLBc"/>
    <property type="match status" value="1"/>
</dbReference>
<evidence type="ECO:0000256" key="6">
    <source>
        <dbReference type="ARBA" id="ARBA00049244"/>
    </source>
</evidence>